<name>A0AC35UFD2_9BILA</name>
<evidence type="ECO:0000313" key="2">
    <source>
        <dbReference type="WBParaSite" id="RSKR_0001076450.1"/>
    </source>
</evidence>
<dbReference type="WBParaSite" id="RSKR_0001076450.1">
    <property type="protein sequence ID" value="RSKR_0001076450.1"/>
    <property type="gene ID" value="RSKR_0001076450"/>
</dbReference>
<protein>
    <submittedName>
        <fullName evidence="2">Uncharacterized protein</fullName>
    </submittedName>
</protein>
<proteinExistence type="predicted"/>
<accession>A0AC35UFD2</accession>
<evidence type="ECO:0000313" key="1">
    <source>
        <dbReference type="Proteomes" id="UP000095286"/>
    </source>
</evidence>
<reference evidence="2" key="1">
    <citation type="submission" date="2016-11" db="UniProtKB">
        <authorList>
            <consortium name="WormBaseParasite"/>
        </authorList>
    </citation>
    <scope>IDENTIFICATION</scope>
    <source>
        <strain evidence="2">KR3021</strain>
    </source>
</reference>
<sequence length="136" mass="15114">MADSNKNWPDPFRRPLMPPTVGTGSRKNESKEEQDKSKDDANARTQAKIVPKVSKRNESTKKMKAVKVEEPSPKSETSIYIKPDEGSQPQAGSTPATSSASIMPDSIICSTTVVDEKRKLTRDMKTDSCWTFLRPN</sequence>
<dbReference type="Proteomes" id="UP000095286">
    <property type="component" value="Unplaced"/>
</dbReference>
<organism evidence="1 2">
    <name type="scientific">Rhabditophanes sp. KR3021</name>
    <dbReference type="NCBI Taxonomy" id="114890"/>
    <lineage>
        <taxon>Eukaryota</taxon>
        <taxon>Metazoa</taxon>
        <taxon>Ecdysozoa</taxon>
        <taxon>Nematoda</taxon>
        <taxon>Chromadorea</taxon>
        <taxon>Rhabditida</taxon>
        <taxon>Tylenchina</taxon>
        <taxon>Panagrolaimomorpha</taxon>
        <taxon>Strongyloidoidea</taxon>
        <taxon>Alloionematidae</taxon>
        <taxon>Rhabditophanes</taxon>
    </lineage>
</organism>